<feature type="compositionally biased region" description="Acidic residues" evidence="1">
    <location>
        <begin position="19"/>
        <end position="42"/>
    </location>
</feature>
<gene>
    <name evidence="2" type="ORF">AK812_SmicGene15828</name>
</gene>
<proteinExistence type="predicted"/>
<comment type="caution">
    <text evidence="2">The sequence shown here is derived from an EMBL/GenBank/DDBJ whole genome shotgun (WGS) entry which is preliminary data.</text>
</comment>
<accession>A0A1Q9E1X7</accession>
<name>A0A1Q9E1X7_SYMMI</name>
<protein>
    <submittedName>
        <fullName evidence="2">Uncharacterized protein</fullName>
    </submittedName>
</protein>
<evidence type="ECO:0000313" key="2">
    <source>
        <dbReference type="EMBL" id="OLQ01425.1"/>
    </source>
</evidence>
<reference evidence="2 3" key="1">
    <citation type="submission" date="2016-02" db="EMBL/GenBank/DDBJ databases">
        <title>Genome analysis of coral dinoflagellate symbionts highlights evolutionary adaptations to a symbiotic lifestyle.</title>
        <authorList>
            <person name="Aranda M."/>
            <person name="Li Y."/>
            <person name="Liew Y.J."/>
            <person name="Baumgarten S."/>
            <person name="Simakov O."/>
            <person name="Wilson M."/>
            <person name="Piel J."/>
            <person name="Ashoor H."/>
            <person name="Bougouffa S."/>
            <person name="Bajic V.B."/>
            <person name="Ryu T."/>
            <person name="Ravasi T."/>
            <person name="Bayer T."/>
            <person name="Micklem G."/>
            <person name="Kim H."/>
            <person name="Bhak J."/>
            <person name="Lajeunesse T.C."/>
            <person name="Voolstra C.R."/>
        </authorList>
    </citation>
    <scope>NUCLEOTIDE SEQUENCE [LARGE SCALE GENOMIC DNA]</scope>
    <source>
        <strain evidence="2 3">CCMP2467</strain>
    </source>
</reference>
<evidence type="ECO:0000313" key="3">
    <source>
        <dbReference type="Proteomes" id="UP000186817"/>
    </source>
</evidence>
<evidence type="ECO:0000256" key="1">
    <source>
        <dbReference type="SAM" id="MobiDB-lite"/>
    </source>
</evidence>
<dbReference type="AlphaFoldDB" id="A0A1Q9E1X7"/>
<feature type="region of interest" description="Disordered" evidence="1">
    <location>
        <begin position="1"/>
        <end position="48"/>
    </location>
</feature>
<sequence>MKKKTVTVTNTGYDKGYEDGDDDDADDDDDDDDDEEDEDEEAEPPRLLVLRLGNFGLMGTLTLKGKTRG</sequence>
<dbReference type="Proteomes" id="UP000186817">
    <property type="component" value="Unassembled WGS sequence"/>
</dbReference>
<keyword evidence="3" id="KW-1185">Reference proteome</keyword>
<organism evidence="2 3">
    <name type="scientific">Symbiodinium microadriaticum</name>
    <name type="common">Dinoflagellate</name>
    <name type="synonym">Zooxanthella microadriatica</name>
    <dbReference type="NCBI Taxonomy" id="2951"/>
    <lineage>
        <taxon>Eukaryota</taxon>
        <taxon>Sar</taxon>
        <taxon>Alveolata</taxon>
        <taxon>Dinophyceae</taxon>
        <taxon>Suessiales</taxon>
        <taxon>Symbiodiniaceae</taxon>
        <taxon>Symbiodinium</taxon>
    </lineage>
</organism>
<feature type="compositionally biased region" description="Polar residues" evidence="1">
    <location>
        <begin position="1"/>
        <end position="12"/>
    </location>
</feature>
<dbReference type="EMBL" id="LSRX01000292">
    <property type="protein sequence ID" value="OLQ01425.1"/>
    <property type="molecule type" value="Genomic_DNA"/>
</dbReference>